<keyword evidence="17" id="KW-1185">Reference proteome</keyword>
<dbReference type="Proteomes" id="UP001528672">
    <property type="component" value="Unassembled WGS sequence"/>
</dbReference>
<evidence type="ECO:0000256" key="9">
    <source>
        <dbReference type="ARBA" id="ARBA00023224"/>
    </source>
</evidence>
<dbReference type="PANTHER" id="PTHR43531">
    <property type="entry name" value="PROTEIN ICFG"/>
    <property type="match status" value="1"/>
</dbReference>
<sequence length="609" mass="64593">MSQFKISTRVIGLLSLMALLLVLVGVTGLTGMNRSNSSLQTVYVDRVVPLAGLAEVQRLMLRNRLAVANAIAFAQPEHTRRYVQEIENNTKTVAKVWDAYKITYLTPEEARLAKDWELARTRYLDEGLMPAVNAMRSNDLEEARRLALEKMHPLWDPVRDGMHALQQLQVDVAKQEYEAAIASFQFISALCIASIVAGVLIAAVVGLALVRNLSRSLNQAIQITESVAHGDLSRPIEVRGQDEVAQLLRAFSSMQQSLVKVVSKVRQGAEGVCTASAEIATGNADLSARTENQASALQQTAASMEQLGSAVQHNADNALQANQLAISASQVAQRGGEVVSQMVHTMKEIHLSSQKIGDIIGVIDGIAFQTNILALNAAVEAARAGEQGRGFAVVAGEVRALAGRSAEAAKEIKTLITDSVQRVEQGSSLVDQAGQTMDEVVGAIQRVSDIVSEISAATGQQSTGVGQVGEAVTQMDHTTQQNAALVEEMAAAATGLKNQAQELVQAVSVFRLDGRAALDAPTMSAVRSTSPLSSAKRPAPASLSNRSGASSKALTGSVSVRDNPPEARQSSAQASAKFVQDLSVIGRASPSAAAKPQPAAHNDSDWETF</sequence>
<feature type="transmembrane region" description="Helical" evidence="13">
    <location>
        <begin position="186"/>
        <end position="210"/>
    </location>
</feature>
<keyword evidence="8 13" id="KW-0472">Membrane</keyword>
<dbReference type="SMART" id="SM00304">
    <property type="entry name" value="HAMP"/>
    <property type="match status" value="1"/>
</dbReference>
<evidence type="ECO:0000313" key="16">
    <source>
        <dbReference type="EMBL" id="MDD0813255.1"/>
    </source>
</evidence>
<protein>
    <submittedName>
        <fullName evidence="16">Methyl-accepting chemotaxis protein</fullName>
    </submittedName>
</protein>
<comment type="subcellular location">
    <subcellularLocation>
        <location evidence="1">Cell inner membrane</location>
        <topology evidence="1">Multi-pass membrane protein</topology>
    </subcellularLocation>
</comment>
<evidence type="ECO:0000313" key="17">
    <source>
        <dbReference type="Proteomes" id="UP001528672"/>
    </source>
</evidence>
<dbReference type="InterPro" id="IPR003122">
    <property type="entry name" value="Tar_rcpt_lig-bd"/>
</dbReference>
<dbReference type="PRINTS" id="PR00260">
    <property type="entry name" value="CHEMTRNSDUCR"/>
</dbReference>
<dbReference type="SMART" id="SM00283">
    <property type="entry name" value="MA"/>
    <property type="match status" value="1"/>
</dbReference>
<feature type="domain" description="HAMP" evidence="15">
    <location>
        <begin position="211"/>
        <end position="263"/>
    </location>
</feature>
<feature type="compositionally biased region" description="Low complexity" evidence="12">
    <location>
        <begin position="589"/>
        <end position="600"/>
    </location>
</feature>
<evidence type="ECO:0000256" key="8">
    <source>
        <dbReference type="ARBA" id="ARBA00023136"/>
    </source>
</evidence>
<gene>
    <name evidence="16" type="ORF">PSQ39_01290</name>
</gene>
<evidence type="ECO:0000256" key="3">
    <source>
        <dbReference type="ARBA" id="ARBA00022481"/>
    </source>
</evidence>
<dbReference type="EMBL" id="JAQSIO010000001">
    <property type="protein sequence ID" value="MDD0813255.1"/>
    <property type="molecule type" value="Genomic_DNA"/>
</dbReference>
<comment type="similarity">
    <text evidence="10">Belongs to the methyl-accepting chemotaxis (MCP) protein family.</text>
</comment>
<keyword evidence="6 13" id="KW-0812">Transmembrane</keyword>
<dbReference type="RefSeq" id="WP_273924783.1">
    <property type="nucleotide sequence ID" value="NZ_JAQSIO010000001.1"/>
</dbReference>
<keyword evidence="9 11" id="KW-0807">Transducer</keyword>
<evidence type="ECO:0000256" key="4">
    <source>
        <dbReference type="ARBA" id="ARBA00022500"/>
    </source>
</evidence>
<dbReference type="PANTHER" id="PTHR43531:SF14">
    <property type="entry name" value="METHYL-ACCEPTING CHEMOTAXIS PROTEIN I-RELATED"/>
    <property type="match status" value="1"/>
</dbReference>
<dbReference type="Pfam" id="PF00672">
    <property type="entry name" value="HAMP"/>
    <property type="match status" value="1"/>
</dbReference>
<evidence type="ECO:0000256" key="11">
    <source>
        <dbReference type="PROSITE-ProRule" id="PRU00284"/>
    </source>
</evidence>
<feature type="region of interest" description="Disordered" evidence="12">
    <location>
        <begin position="521"/>
        <end position="575"/>
    </location>
</feature>
<evidence type="ECO:0000256" key="7">
    <source>
        <dbReference type="ARBA" id="ARBA00022989"/>
    </source>
</evidence>
<dbReference type="CDD" id="cd06225">
    <property type="entry name" value="HAMP"/>
    <property type="match status" value="1"/>
</dbReference>
<evidence type="ECO:0000256" key="12">
    <source>
        <dbReference type="SAM" id="MobiDB-lite"/>
    </source>
</evidence>
<evidence type="ECO:0000256" key="5">
    <source>
        <dbReference type="ARBA" id="ARBA00022519"/>
    </source>
</evidence>
<keyword evidence="7 13" id="KW-1133">Transmembrane helix</keyword>
<dbReference type="CDD" id="cd11386">
    <property type="entry name" value="MCP_signal"/>
    <property type="match status" value="1"/>
</dbReference>
<dbReference type="Gene3D" id="1.10.287.950">
    <property type="entry name" value="Methyl-accepting chemotaxis protein"/>
    <property type="match status" value="1"/>
</dbReference>
<evidence type="ECO:0000259" key="14">
    <source>
        <dbReference type="PROSITE" id="PS50111"/>
    </source>
</evidence>
<dbReference type="InterPro" id="IPR051310">
    <property type="entry name" value="MCP_chemotaxis"/>
</dbReference>
<feature type="region of interest" description="Disordered" evidence="12">
    <location>
        <begin position="589"/>
        <end position="609"/>
    </location>
</feature>
<evidence type="ECO:0000259" key="15">
    <source>
        <dbReference type="PROSITE" id="PS50885"/>
    </source>
</evidence>
<comment type="caution">
    <text evidence="16">The sequence shown here is derived from an EMBL/GenBank/DDBJ whole genome shotgun (WGS) entry which is preliminary data.</text>
</comment>
<evidence type="ECO:0000256" key="13">
    <source>
        <dbReference type="SAM" id="Phobius"/>
    </source>
</evidence>
<dbReference type="PROSITE" id="PS50111">
    <property type="entry name" value="CHEMOTAXIS_TRANSDUC_2"/>
    <property type="match status" value="1"/>
</dbReference>
<dbReference type="Pfam" id="PF02203">
    <property type="entry name" value="TarH"/>
    <property type="match status" value="1"/>
</dbReference>
<reference evidence="16 17" key="1">
    <citation type="submission" date="2023-02" db="EMBL/GenBank/DDBJ databases">
        <title>Bacterial whole genome sequence for Curvibacter sp. HBC28.</title>
        <authorList>
            <person name="Le V."/>
            <person name="Ko S.-R."/>
            <person name="Ahn C.-Y."/>
            <person name="Oh H.-M."/>
        </authorList>
    </citation>
    <scope>NUCLEOTIDE SEQUENCE [LARGE SCALE GENOMIC DNA]</scope>
    <source>
        <strain evidence="16 17">HBC28</strain>
    </source>
</reference>
<keyword evidence="3" id="KW-0488">Methylation</keyword>
<organism evidence="16 17">
    <name type="scientific">Curvibacter microcysteis</name>
    <dbReference type="NCBI Taxonomy" id="3026419"/>
    <lineage>
        <taxon>Bacteria</taxon>
        <taxon>Pseudomonadati</taxon>
        <taxon>Pseudomonadota</taxon>
        <taxon>Betaproteobacteria</taxon>
        <taxon>Burkholderiales</taxon>
        <taxon>Comamonadaceae</taxon>
        <taxon>Curvibacter</taxon>
    </lineage>
</organism>
<accession>A0ABT5MDL5</accession>
<feature type="compositionally biased region" description="Polar residues" evidence="12">
    <location>
        <begin position="542"/>
        <end position="560"/>
    </location>
</feature>
<dbReference type="SUPFAM" id="SSF58104">
    <property type="entry name" value="Methyl-accepting chemotaxis protein (MCP) signaling domain"/>
    <property type="match status" value="1"/>
</dbReference>
<evidence type="ECO:0000256" key="1">
    <source>
        <dbReference type="ARBA" id="ARBA00004429"/>
    </source>
</evidence>
<keyword evidence="5" id="KW-0997">Cell inner membrane</keyword>
<dbReference type="Pfam" id="PF00015">
    <property type="entry name" value="MCPsignal"/>
    <property type="match status" value="1"/>
</dbReference>
<dbReference type="InterPro" id="IPR004089">
    <property type="entry name" value="MCPsignal_dom"/>
</dbReference>
<keyword evidence="2" id="KW-1003">Cell membrane</keyword>
<dbReference type="InterPro" id="IPR003660">
    <property type="entry name" value="HAMP_dom"/>
</dbReference>
<proteinExistence type="inferred from homology"/>
<dbReference type="PROSITE" id="PS50885">
    <property type="entry name" value="HAMP"/>
    <property type="match status" value="1"/>
</dbReference>
<evidence type="ECO:0000256" key="6">
    <source>
        <dbReference type="ARBA" id="ARBA00022692"/>
    </source>
</evidence>
<feature type="domain" description="Methyl-accepting transducer" evidence="14">
    <location>
        <begin position="268"/>
        <end position="497"/>
    </location>
</feature>
<keyword evidence="4" id="KW-0145">Chemotaxis</keyword>
<evidence type="ECO:0000256" key="2">
    <source>
        <dbReference type="ARBA" id="ARBA00022475"/>
    </source>
</evidence>
<evidence type="ECO:0000256" key="10">
    <source>
        <dbReference type="ARBA" id="ARBA00029447"/>
    </source>
</evidence>
<dbReference type="InterPro" id="IPR004090">
    <property type="entry name" value="Chemotax_Me-accpt_rcpt"/>
</dbReference>
<name>A0ABT5MDL5_9BURK</name>